<dbReference type="Pfam" id="PF23410">
    <property type="entry name" value="Beta-prop_VPS8"/>
    <property type="match status" value="1"/>
</dbReference>
<dbReference type="InterPro" id="IPR045111">
    <property type="entry name" value="Vps41/Vps8"/>
</dbReference>
<comment type="similarity">
    <text evidence="1">Belongs to the VPS8 family.</text>
</comment>
<accession>A0ABR2YCA0</accession>
<dbReference type="Gene3D" id="2.130.10.10">
    <property type="entry name" value="YVTN repeat-like/Quinoprotein amine dehydrogenase"/>
    <property type="match status" value="1"/>
</dbReference>
<feature type="region of interest" description="Disordered" evidence="2">
    <location>
        <begin position="1217"/>
        <end position="1244"/>
    </location>
</feature>
<evidence type="ECO:0000256" key="1">
    <source>
        <dbReference type="ARBA" id="ARBA00009422"/>
    </source>
</evidence>
<dbReference type="InterPro" id="IPR036322">
    <property type="entry name" value="WD40_repeat_dom_sf"/>
</dbReference>
<feature type="domain" description="Vacuolar protein sorting-associated protein 8 central" evidence="3">
    <location>
        <begin position="898"/>
        <end position="1114"/>
    </location>
</feature>
<feature type="compositionally biased region" description="Basic and acidic residues" evidence="2">
    <location>
        <begin position="1231"/>
        <end position="1244"/>
    </location>
</feature>
<organism evidence="5 6">
    <name type="scientific">Coccomyxa subellipsoidea</name>
    <dbReference type="NCBI Taxonomy" id="248742"/>
    <lineage>
        <taxon>Eukaryota</taxon>
        <taxon>Viridiplantae</taxon>
        <taxon>Chlorophyta</taxon>
        <taxon>core chlorophytes</taxon>
        <taxon>Trebouxiophyceae</taxon>
        <taxon>Trebouxiophyceae incertae sedis</taxon>
        <taxon>Coccomyxaceae</taxon>
        <taxon>Coccomyxa</taxon>
    </lineage>
</organism>
<keyword evidence="6" id="KW-1185">Reference proteome</keyword>
<gene>
    <name evidence="5" type="ORF">WJX75_006172</name>
</gene>
<sequence length="1867" mass="193821">MNIFGVACGGRACRPSNCQSSTSNFCQAAAQTQATSSASLDPFATALSHGHGVRTPALAVARPAVDHHFPGSSESSLSQPYEDARSRPYTPKTAASLLDFDSPSNSPGSPARANWQPTLSPLADVTTDAGGIASGESAGSETERWASMEPDTEPALHQEGTVKFSRHEWGHGSDELSFNDSDASASVLSSLDDLDPLDADMAAEVAHDVSFGDEASLGDLPGERNQPEGVQKAASSVSAGASAAAPAAAPEAALIAALEAAAELLAGSGMSGAGSVPEEANSLGSVASKESFSGDALAQAEALERHLVTGAGVSGLSAEEGPLGSPLLNLRRRLARAGDDWPAAGTAGPRGSTVGGSLCARVDTLPALTQAATNYRVFGAPRAIGCFHGVVALGMSSGVTFVLLPRGLSADAGPDAGPKVMKLGDPRPSDGAEVSALGFSPAGNLLGVGHANGDVAFWELRHSGWDCVKTVKEAHVTAVVGCAFLEGGNAAERAAALTCDSRGRLVHHNVSAYLSITNFLAGRLSKGAQPTLVLDGRQLGPFCRLAALPLPRAPLHRPAGGDDAARSLFFQDGASPLDAMVLLCTARAAYVGRMLPDARLNILHNIPRPPNAPQGCLPHATWRLSAAPTAGRAVGACLAAAWGRKVLLLDVPLFRQHSNPASPGGQAEGEEPVAPLAVSVSQSWEAEHAVVGMAWLDGPVLALLLQHGPRTLLHLYNQQGTQILERLDLDDSLIGHQHMAANPDAPDMAHHSALAASPERIVLLTTQGARGVRVMGWQERLAVLRDLGRWEHALLLALTLLEAAQAPAASSGDAKSGCGKILLRSSGRGADPNAVGDALWMLLLSYLDASLPGGSEAGIGRAAETAIDVCLGLERERLLWSDVVPRFAKAGGARGQLLERLLPRIMAGQLHALAPEVMQALVEQCAAGGKASAVERCVLRLDLASLDFNQVTRLCRAHRLHSALAFLFNRALADYTAPAAELLLAYVHARRESSDESPRESSPAGSWSARRATGYKLLVYLHCCLSGRAFPPGMGEIPGELRAEVKVQLLAFLLYSTLGSLQQLAAAFGGDAHDYGNDYGAEEPAEQLLPGPHAALRALFWLDAGAVLKILRRALEGWDALEPDLAEAAGPGMALPEHAQSSSRSATQAVVDALVDIVGARSGNGAGVGHDHSQLSVRPKDEGTSLALDFVADFVVAGRAAVEPEVAVRVLEHLATPDQAADAPGSPASSHPDREDPPGGGGQREDRFVAVLINSGLATGAAPPVWVMRDILRLTKRANFLKAQAQVHHLAGDYGAALDCLLQPGGGGGAAAAFGYVAAALGGGRAAARVPPARAPAFRAAALRAMPRLVSADSAAAARLVLKEFPGDHAAVVASLEESPALQYRYLKGAMEATAEQFAATFDSPTRATAEVAAATAQEALLVQAGAGELYARLLCEFEPAAALPFLQAHDAYRVEEVLPHTQRFGVEDAQAYLLERLGDVQAALGIFCAAAERSNAELVKRILDGSLPASALPAPAQGRLNRAGSEGGRIAASQETTPLARLFANGAAENRTQKREPAVNSSVPELAAAQAALKGAVALCKRHSRDAAPEVAEELWFGVLQSYVALLRDVRRRQRAADAQPAGDLQSERLLLAQETLTAFMEDVISHMAGYVPLKAIAERILAAYARDPFGDFKGTLVGLLAAFSYELSILHAAARLTHADAFRTLHALYRERTHPLPPPPAVGPSASADDGSEKAASSSSSAAASPAKLPLSPRLSLSAGASLGAPPQTPRMQVLSNINSGTFAVTGKSIGLMLAPAADKAQGRAGPEQRLRALQSPNGRSGFAAASKRLAGSSGGSQSFAEPPSPAHRGGVDINYLRLHDVRLG</sequence>
<dbReference type="InterPro" id="IPR059070">
    <property type="entry name" value="TPR_VPS8_2"/>
</dbReference>
<dbReference type="Pfam" id="PF12816">
    <property type="entry name" value="TPR_Vps8"/>
    <property type="match status" value="1"/>
</dbReference>
<evidence type="ECO:0008006" key="7">
    <source>
        <dbReference type="Google" id="ProtNLM"/>
    </source>
</evidence>
<feature type="compositionally biased region" description="Low complexity" evidence="2">
    <location>
        <begin position="1725"/>
        <end position="1749"/>
    </location>
</feature>
<dbReference type="InterPro" id="IPR025941">
    <property type="entry name" value="Vps8_central_dom"/>
</dbReference>
<evidence type="ECO:0000259" key="3">
    <source>
        <dbReference type="Pfam" id="PF12816"/>
    </source>
</evidence>
<proteinExistence type="inferred from homology"/>
<evidence type="ECO:0000256" key="2">
    <source>
        <dbReference type="SAM" id="MobiDB-lite"/>
    </source>
</evidence>
<protein>
    <recommendedName>
        <fullName evidence="7">Vacuolar protein sorting-associated protein 8 central domain-containing protein</fullName>
    </recommendedName>
</protein>
<evidence type="ECO:0000259" key="4">
    <source>
        <dbReference type="Pfam" id="PF25066"/>
    </source>
</evidence>
<dbReference type="InterPro" id="IPR015943">
    <property type="entry name" value="WD40/YVTN_repeat-like_dom_sf"/>
</dbReference>
<feature type="compositionally biased region" description="Low complexity" evidence="2">
    <location>
        <begin position="129"/>
        <end position="140"/>
    </location>
</feature>
<name>A0ABR2YCA0_9CHLO</name>
<comment type="caution">
    <text evidence="5">The sequence shown here is derived from an EMBL/GenBank/DDBJ whole genome shotgun (WGS) entry which is preliminary data.</text>
</comment>
<dbReference type="EMBL" id="JALJOT010000016">
    <property type="protein sequence ID" value="KAK9902154.1"/>
    <property type="molecule type" value="Genomic_DNA"/>
</dbReference>
<evidence type="ECO:0000313" key="6">
    <source>
        <dbReference type="Proteomes" id="UP001491310"/>
    </source>
</evidence>
<feature type="region of interest" description="Disordered" evidence="2">
    <location>
        <begin position="213"/>
        <end position="234"/>
    </location>
</feature>
<feature type="region of interest" description="Disordered" evidence="2">
    <location>
        <begin position="1715"/>
        <end position="1749"/>
    </location>
</feature>
<feature type="region of interest" description="Disordered" evidence="2">
    <location>
        <begin position="1816"/>
        <end position="1854"/>
    </location>
</feature>
<feature type="region of interest" description="Disordered" evidence="2">
    <location>
        <begin position="66"/>
        <end position="153"/>
    </location>
</feature>
<reference evidence="5 6" key="1">
    <citation type="journal article" date="2024" name="Nat. Commun.">
        <title>Phylogenomics reveals the evolutionary origins of lichenization in chlorophyte algae.</title>
        <authorList>
            <person name="Puginier C."/>
            <person name="Libourel C."/>
            <person name="Otte J."/>
            <person name="Skaloud P."/>
            <person name="Haon M."/>
            <person name="Grisel S."/>
            <person name="Petersen M."/>
            <person name="Berrin J.G."/>
            <person name="Delaux P.M."/>
            <person name="Dal Grande F."/>
            <person name="Keller J."/>
        </authorList>
    </citation>
    <scope>NUCLEOTIDE SEQUENCE [LARGE SCALE GENOMIC DNA]</scope>
    <source>
        <strain evidence="5 6">SAG 216-7</strain>
    </source>
</reference>
<dbReference type="PANTHER" id="PTHR12616">
    <property type="entry name" value="VACUOLAR PROTEIN SORTING VPS41"/>
    <property type="match status" value="1"/>
</dbReference>
<feature type="domain" description="VPS8-like TPR-like repeats" evidence="4">
    <location>
        <begin position="1587"/>
        <end position="1714"/>
    </location>
</feature>
<dbReference type="Proteomes" id="UP001491310">
    <property type="component" value="Unassembled WGS sequence"/>
</dbReference>
<dbReference type="PANTHER" id="PTHR12616:SF8">
    <property type="entry name" value="VACUOLAR PROTEIN SORTING-ASSOCIATED PROTEIN 8 HOMOLOG"/>
    <property type="match status" value="1"/>
</dbReference>
<dbReference type="Pfam" id="PF25066">
    <property type="entry name" value="TPR_VPS8_2"/>
    <property type="match status" value="1"/>
</dbReference>
<dbReference type="SUPFAM" id="SSF50978">
    <property type="entry name" value="WD40 repeat-like"/>
    <property type="match status" value="1"/>
</dbReference>
<evidence type="ECO:0000313" key="5">
    <source>
        <dbReference type="EMBL" id="KAK9902154.1"/>
    </source>
</evidence>